<evidence type="ECO:0000313" key="6">
    <source>
        <dbReference type="EMBL" id="EKB53573.1"/>
    </source>
</evidence>
<comment type="caution">
    <text evidence="6">The sequence shown here is derived from an EMBL/GenBank/DDBJ whole genome shotgun (WGS) entry which is preliminary data.</text>
</comment>
<dbReference type="SMART" id="SM00644">
    <property type="entry name" value="Ami_2"/>
    <property type="match status" value="1"/>
</dbReference>
<evidence type="ECO:0000313" key="7">
    <source>
        <dbReference type="Proteomes" id="UP000005147"/>
    </source>
</evidence>
<evidence type="ECO:0000256" key="3">
    <source>
        <dbReference type="ARBA" id="ARBA00022801"/>
    </source>
</evidence>
<dbReference type="Gene3D" id="2.30.30.40">
    <property type="entry name" value="SH3 Domains"/>
    <property type="match status" value="1"/>
</dbReference>
<reference evidence="6 7" key="1">
    <citation type="submission" date="2012-07" db="EMBL/GenBank/DDBJ databases">
        <title>The Genome Sequence of Facklamia ignava CCUG 37419.</title>
        <authorList>
            <consortium name="The Broad Institute Genome Sequencing Platform"/>
            <person name="Earl A."/>
            <person name="Ward D."/>
            <person name="Feldgarden M."/>
            <person name="Gevers D."/>
            <person name="Huys G."/>
            <person name="Walker B."/>
            <person name="Young S.K."/>
            <person name="Zeng Q."/>
            <person name="Gargeya S."/>
            <person name="Fitzgerald M."/>
            <person name="Haas B."/>
            <person name="Abouelleil A."/>
            <person name="Alvarado L."/>
            <person name="Arachchi H.M."/>
            <person name="Berlin A.M."/>
            <person name="Chapman S.B."/>
            <person name="Goldberg J."/>
            <person name="Griggs A."/>
            <person name="Gujja S."/>
            <person name="Hansen M."/>
            <person name="Howarth C."/>
            <person name="Imamovic A."/>
            <person name="Larimer J."/>
            <person name="McCowen C."/>
            <person name="Montmayeur A."/>
            <person name="Murphy C."/>
            <person name="Neiman D."/>
            <person name="Pearson M."/>
            <person name="Priest M."/>
            <person name="Roberts A."/>
            <person name="Saif S."/>
            <person name="Shea T."/>
            <person name="Sisk P."/>
            <person name="Sykes S."/>
            <person name="Wortman J."/>
            <person name="Nusbaum C."/>
            <person name="Birren B."/>
        </authorList>
    </citation>
    <scope>NUCLEOTIDE SEQUENCE [LARGE SCALE GENOMIC DNA]</scope>
    <source>
        <strain evidence="6 7">CCUG 37419</strain>
    </source>
</reference>
<dbReference type="EMBL" id="AGZE01000038">
    <property type="protein sequence ID" value="EKB53573.1"/>
    <property type="molecule type" value="Genomic_DNA"/>
</dbReference>
<dbReference type="GO" id="GO:0071555">
    <property type="term" value="P:cell wall organization"/>
    <property type="evidence" value="ECO:0007669"/>
    <property type="project" value="UniProtKB-KW"/>
</dbReference>
<dbReference type="Pfam" id="PF08460">
    <property type="entry name" value="SH3_5"/>
    <property type="match status" value="1"/>
</dbReference>
<organism evidence="6 7">
    <name type="scientific">Falseniella ignava CCUG 37419</name>
    <dbReference type="NCBI Taxonomy" id="883112"/>
    <lineage>
        <taxon>Bacteria</taxon>
        <taxon>Bacillati</taxon>
        <taxon>Bacillota</taxon>
        <taxon>Bacilli</taxon>
        <taxon>Lactobacillales</taxon>
        <taxon>Aerococcaceae</taxon>
        <taxon>Falseniella</taxon>
    </lineage>
</organism>
<evidence type="ECO:0000256" key="1">
    <source>
        <dbReference type="ARBA" id="ARBA00001561"/>
    </source>
</evidence>
<dbReference type="PATRIC" id="fig|883112.3.peg.1596"/>
<dbReference type="GO" id="GO:0009254">
    <property type="term" value="P:peptidoglycan turnover"/>
    <property type="evidence" value="ECO:0007669"/>
    <property type="project" value="TreeGrafter"/>
</dbReference>
<dbReference type="AlphaFoldDB" id="K1LU70"/>
<dbReference type="InterPro" id="IPR002502">
    <property type="entry name" value="Amidase_domain"/>
</dbReference>
<dbReference type="SUPFAM" id="SSF55846">
    <property type="entry name" value="N-acetylmuramoyl-L-alanine amidase-like"/>
    <property type="match status" value="1"/>
</dbReference>
<dbReference type="SMART" id="SM00287">
    <property type="entry name" value="SH3b"/>
    <property type="match status" value="1"/>
</dbReference>
<dbReference type="CDD" id="cd00118">
    <property type="entry name" value="LysM"/>
    <property type="match status" value="1"/>
</dbReference>
<protein>
    <recommendedName>
        <fullName evidence="2">N-acetylmuramoyl-L-alanine amidase</fullName>
        <ecNumber evidence="2">3.5.1.28</ecNumber>
    </recommendedName>
</protein>
<dbReference type="Pfam" id="PF01476">
    <property type="entry name" value="LysM"/>
    <property type="match status" value="1"/>
</dbReference>
<comment type="catalytic activity">
    <reaction evidence="1">
        <text>Hydrolyzes the link between N-acetylmuramoyl residues and L-amino acid residues in certain cell-wall glycopeptides.</text>
        <dbReference type="EC" id="3.5.1.28"/>
    </reaction>
</comment>
<evidence type="ECO:0000256" key="4">
    <source>
        <dbReference type="ARBA" id="ARBA00023316"/>
    </source>
</evidence>
<dbReference type="HOGENOM" id="CLU_813162_0_0_9"/>
<dbReference type="Gene3D" id="3.40.80.10">
    <property type="entry name" value="Peptidoglycan recognition protein-like"/>
    <property type="match status" value="1"/>
</dbReference>
<dbReference type="PROSITE" id="PS51782">
    <property type="entry name" value="LYSM"/>
    <property type="match status" value="1"/>
</dbReference>
<dbReference type="InterPro" id="IPR051206">
    <property type="entry name" value="NAMLAA_amidase_2"/>
</dbReference>
<evidence type="ECO:0000256" key="2">
    <source>
        <dbReference type="ARBA" id="ARBA00011901"/>
    </source>
</evidence>
<sequence>MAKLYLIKKDLTKVNRGAKGANRPQWIVIHFVGASGQAQANADYFRYTYRSASAHYFVDPKQIIQVVEDDTPAWHIGDGYSSGLGQYNGYHRVGATNNNSIGIEGCQDTTTGKNVWFWDFHPKTYEQMLLLTKHLQEKYNIPDSRVIRHYDASGKMCPGNWQWNNWAKWHQFKRDLANLGKSVKDSKAMSNSKIDDGAVLVSNTYTVQVGDTLSKIAKNHKVSVDDLVLWNNIENKNLIFPETKLYVQAPDKVQKINNQVKQLGQVVPSKGEFTFSETVNVRNQPGAYGKVPAKYQPGEKVSFDEVVEAGGFIWLKYESYEGTTQYVSAGTPTVAYGQFNK</sequence>
<dbReference type="EC" id="3.5.1.28" evidence="2"/>
<keyword evidence="4" id="KW-0961">Cell wall biogenesis/degradation</keyword>
<dbReference type="eggNOG" id="COG5632">
    <property type="taxonomic scope" value="Bacteria"/>
</dbReference>
<dbReference type="CDD" id="cd06583">
    <property type="entry name" value="PGRP"/>
    <property type="match status" value="1"/>
</dbReference>
<dbReference type="InterPro" id="IPR036505">
    <property type="entry name" value="Amidase/PGRP_sf"/>
</dbReference>
<dbReference type="SUPFAM" id="SSF54106">
    <property type="entry name" value="LysM domain"/>
    <property type="match status" value="1"/>
</dbReference>
<dbReference type="Pfam" id="PF01510">
    <property type="entry name" value="Amidase_2"/>
    <property type="match status" value="1"/>
</dbReference>
<dbReference type="Proteomes" id="UP000005147">
    <property type="component" value="Unassembled WGS sequence"/>
</dbReference>
<feature type="domain" description="LysM" evidence="5">
    <location>
        <begin position="203"/>
        <end position="247"/>
    </location>
</feature>
<dbReference type="PANTHER" id="PTHR30417">
    <property type="entry name" value="N-ACETYLMURAMOYL-L-ALANINE AMIDASE AMID"/>
    <property type="match status" value="1"/>
</dbReference>
<gene>
    <name evidence="6" type="ORF">HMPREF9707_01598</name>
</gene>
<dbReference type="InterPro" id="IPR036779">
    <property type="entry name" value="LysM_dom_sf"/>
</dbReference>
<dbReference type="GO" id="GO:0008745">
    <property type="term" value="F:N-acetylmuramoyl-L-alanine amidase activity"/>
    <property type="evidence" value="ECO:0007669"/>
    <property type="project" value="UniProtKB-EC"/>
</dbReference>
<dbReference type="InterPro" id="IPR018392">
    <property type="entry name" value="LysM"/>
</dbReference>
<evidence type="ECO:0000259" key="5">
    <source>
        <dbReference type="PROSITE" id="PS51782"/>
    </source>
</evidence>
<dbReference type="Gene3D" id="3.10.350.10">
    <property type="entry name" value="LysM domain"/>
    <property type="match status" value="1"/>
</dbReference>
<keyword evidence="7" id="KW-1185">Reference proteome</keyword>
<dbReference type="RefSeq" id="WP_006702231.1">
    <property type="nucleotide sequence ID" value="NZ_JH932302.1"/>
</dbReference>
<dbReference type="SMART" id="SM00257">
    <property type="entry name" value="LysM"/>
    <property type="match status" value="1"/>
</dbReference>
<dbReference type="GO" id="GO:0009253">
    <property type="term" value="P:peptidoglycan catabolic process"/>
    <property type="evidence" value="ECO:0007669"/>
    <property type="project" value="InterPro"/>
</dbReference>
<proteinExistence type="predicted"/>
<name>K1LU70_9LACT</name>
<dbReference type="PANTHER" id="PTHR30417:SF1">
    <property type="entry name" value="N-ACETYLMURAMOYL-L-ALANINE AMIDASE AMID"/>
    <property type="match status" value="1"/>
</dbReference>
<dbReference type="InterPro" id="IPR003646">
    <property type="entry name" value="SH3-like_bac-type"/>
</dbReference>
<dbReference type="STRING" id="883112.HMPREF9707_01598"/>
<accession>K1LU70</accession>
<keyword evidence="3" id="KW-0378">Hydrolase</keyword>